<dbReference type="Gene3D" id="1.10.510.10">
    <property type="entry name" value="Transferase(Phosphotransferase) domain 1"/>
    <property type="match status" value="1"/>
</dbReference>
<dbReference type="PROSITE" id="PS00109">
    <property type="entry name" value="PROTEIN_KINASE_TYR"/>
    <property type="match status" value="1"/>
</dbReference>
<dbReference type="InterPro" id="IPR017441">
    <property type="entry name" value="Protein_kinase_ATP_BS"/>
</dbReference>
<keyword evidence="11" id="KW-0325">Glycoprotein</keyword>
<dbReference type="SUPFAM" id="SSF56112">
    <property type="entry name" value="Protein kinase-like (PK-like)"/>
    <property type="match status" value="1"/>
</dbReference>
<dbReference type="Gene3D" id="3.80.10.10">
    <property type="entry name" value="Ribonuclease Inhibitor"/>
    <property type="match status" value="2"/>
</dbReference>
<keyword evidence="6 12" id="KW-0547">Nucleotide-binding</keyword>
<dbReference type="InterPro" id="IPR050647">
    <property type="entry name" value="Plant_LRR-RLKs"/>
</dbReference>
<feature type="chain" id="PRO_5035760444" description="Protein kinase domain-containing protein" evidence="14">
    <location>
        <begin position="21"/>
        <end position="637"/>
    </location>
</feature>
<evidence type="ECO:0000256" key="7">
    <source>
        <dbReference type="ARBA" id="ARBA00022840"/>
    </source>
</evidence>
<sequence length="637" mass="69766">MDCIAVCLLVFCVFLASLFADIRVDTLSTEGRALLAFKEAVHDPQGVLGDWNASYSSPCNWTGIWCHPASKNVISIDLAGKDLMGNLVPELGNLLKLHRLFLHYNNFFGDVPQELTNCKRMRTLSLHHNNLSGSIPPGLSNLTSLQVLYFQNNNFSGSIPRTLGNMKNLRTLDLSYNFLSGQIPSETGKLINLVNLNLSYNQLSGQVPTDVLSKFHSESFIGNIQLCGGVGFPACASPSDNIFARKAGAPSKESSSKGSSHHLSTLAIAGICIGAFLLFKALCLLTLLRRWSKPHIPKEIDLGSGGKLVVFQGGTSTSSSRDLLRRIRKLERKDVIGEGGYGVVYKLIQKNAQVLAIKKLKHTIESVRGFEAEVETLGTIKHRNLVKLLGYCTSPTVKLLIYEFVSNGTLEQLLYGQGSDIKPVEWSVRHGIALGVARGLSYLHHDCDPRIIHRDISSSNILLDENSEAHITDFGLAKILDTYDTHVTASVAGTFGYIAPEYAEGGKATDKVDVYSFGVLLLELLSRKRPSEGGDSEDIGLAAWARRQHESGKGATVIEKYLRLTAPWEELQTVLLVALSCVSHKPDDRPSMKQVVECLEMDDLHLSSIAVPIMESTDVEKDASVVPIFEVKDVLPQ</sequence>
<dbReference type="InterPro" id="IPR008266">
    <property type="entry name" value="Tyr_kinase_AS"/>
</dbReference>
<evidence type="ECO:0000313" key="17">
    <source>
        <dbReference type="Proteomes" id="UP000825935"/>
    </source>
</evidence>
<comment type="subcellular location">
    <subcellularLocation>
        <location evidence="1">Membrane</location>
        <topology evidence="1">Single-pass type I membrane protein</topology>
    </subcellularLocation>
</comment>
<evidence type="ECO:0000256" key="9">
    <source>
        <dbReference type="ARBA" id="ARBA00023136"/>
    </source>
</evidence>
<feature type="domain" description="Protein kinase" evidence="15">
    <location>
        <begin position="330"/>
        <end position="606"/>
    </location>
</feature>
<reference evidence="16" key="1">
    <citation type="submission" date="2021-08" db="EMBL/GenBank/DDBJ databases">
        <title>WGS assembly of Ceratopteris richardii.</title>
        <authorList>
            <person name="Marchant D.B."/>
            <person name="Chen G."/>
            <person name="Jenkins J."/>
            <person name="Shu S."/>
            <person name="Leebens-Mack J."/>
            <person name="Grimwood J."/>
            <person name="Schmutz J."/>
            <person name="Soltis P."/>
            <person name="Soltis D."/>
            <person name="Chen Z.-H."/>
        </authorList>
    </citation>
    <scope>NUCLEOTIDE SEQUENCE</scope>
    <source>
        <strain evidence="16">Whitten #5841</strain>
        <tissue evidence="16">Leaf</tissue>
    </source>
</reference>
<evidence type="ECO:0000256" key="6">
    <source>
        <dbReference type="ARBA" id="ARBA00022741"/>
    </source>
</evidence>
<dbReference type="PANTHER" id="PTHR48056:SF77">
    <property type="entry name" value="PROTEIN KINASE DOMAIN-CONTAINING PROTEIN"/>
    <property type="match status" value="1"/>
</dbReference>
<dbReference type="GO" id="GO:0004672">
    <property type="term" value="F:protein kinase activity"/>
    <property type="evidence" value="ECO:0007669"/>
    <property type="project" value="InterPro"/>
</dbReference>
<evidence type="ECO:0000256" key="2">
    <source>
        <dbReference type="ARBA" id="ARBA00022614"/>
    </source>
</evidence>
<dbReference type="PROSITE" id="PS00107">
    <property type="entry name" value="PROTEIN_KINASE_ATP"/>
    <property type="match status" value="1"/>
</dbReference>
<dbReference type="FunFam" id="3.80.10.10:FF:000101">
    <property type="entry name" value="LRR receptor-like serine/threonine-protein kinase ERECTA"/>
    <property type="match status" value="1"/>
</dbReference>
<keyword evidence="4 14" id="KW-0732">Signal</keyword>
<feature type="transmembrane region" description="Helical" evidence="13">
    <location>
        <begin position="266"/>
        <end position="288"/>
    </location>
</feature>
<dbReference type="Pfam" id="PF00069">
    <property type="entry name" value="Pkinase"/>
    <property type="match status" value="1"/>
</dbReference>
<evidence type="ECO:0000256" key="3">
    <source>
        <dbReference type="ARBA" id="ARBA00022692"/>
    </source>
</evidence>
<keyword evidence="9 13" id="KW-0472">Membrane</keyword>
<dbReference type="InterPro" id="IPR011009">
    <property type="entry name" value="Kinase-like_dom_sf"/>
</dbReference>
<evidence type="ECO:0000256" key="10">
    <source>
        <dbReference type="ARBA" id="ARBA00023170"/>
    </source>
</evidence>
<evidence type="ECO:0000259" key="15">
    <source>
        <dbReference type="PROSITE" id="PS50011"/>
    </source>
</evidence>
<keyword evidence="7 12" id="KW-0067">ATP-binding</keyword>
<keyword evidence="8 13" id="KW-1133">Transmembrane helix</keyword>
<evidence type="ECO:0000256" key="13">
    <source>
        <dbReference type="SAM" id="Phobius"/>
    </source>
</evidence>
<dbReference type="Pfam" id="PF00560">
    <property type="entry name" value="LRR_1"/>
    <property type="match status" value="2"/>
</dbReference>
<keyword evidence="2" id="KW-0433">Leucine-rich repeat</keyword>
<proteinExistence type="predicted"/>
<dbReference type="OMA" id="HACEPRI"/>
<name>A0A8T2QT97_CERRI</name>
<dbReference type="SUPFAM" id="SSF52058">
    <property type="entry name" value="L domain-like"/>
    <property type="match status" value="1"/>
</dbReference>
<evidence type="ECO:0000256" key="4">
    <source>
        <dbReference type="ARBA" id="ARBA00022729"/>
    </source>
</evidence>
<evidence type="ECO:0000256" key="11">
    <source>
        <dbReference type="ARBA" id="ARBA00023180"/>
    </source>
</evidence>
<dbReference type="AlphaFoldDB" id="A0A8T2QT97"/>
<evidence type="ECO:0000256" key="5">
    <source>
        <dbReference type="ARBA" id="ARBA00022737"/>
    </source>
</evidence>
<dbReference type="InterPro" id="IPR013210">
    <property type="entry name" value="LRR_N_plant-typ"/>
</dbReference>
<evidence type="ECO:0000256" key="14">
    <source>
        <dbReference type="SAM" id="SignalP"/>
    </source>
</evidence>
<dbReference type="Gene3D" id="3.30.200.20">
    <property type="entry name" value="Phosphorylase Kinase, domain 1"/>
    <property type="match status" value="1"/>
</dbReference>
<dbReference type="PANTHER" id="PTHR48056">
    <property type="entry name" value="LRR RECEPTOR-LIKE SERINE/THREONINE-PROTEIN KINASE-RELATED"/>
    <property type="match status" value="1"/>
</dbReference>
<gene>
    <name evidence="16" type="ORF">KP509_32G050400</name>
</gene>
<dbReference type="GO" id="GO:0005524">
    <property type="term" value="F:ATP binding"/>
    <property type="evidence" value="ECO:0007669"/>
    <property type="project" value="UniProtKB-UniRule"/>
</dbReference>
<dbReference type="InterPro" id="IPR000719">
    <property type="entry name" value="Prot_kinase_dom"/>
</dbReference>
<dbReference type="Proteomes" id="UP000825935">
    <property type="component" value="Chromosome 32"/>
</dbReference>
<organism evidence="16 17">
    <name type="scientific">Ceratopteris richardii</name>
    <name type="common">Triangle waterfern</name>
    <dbReference type="NCBI Taxonomy" id="49495"/>
    <lineage>
        <taxon>Eukaryota</taxon>
        <taxon>Viridiplantae</taxon>
        <taxon>Streptophyta</taxon>
        <taxon>Embryophyta</taxon>
        <taxon>Tracheophyta</taxon>
        <taxon>Polypodiopsida</taxon>
        <taxon>Polypodiidae</taxon>
        <taxon>Polypodiales</taxon>
        <taxon>Pteridineae</taxon>
        <taxon>Pteridaceae</taxon>
        <taxon>Parkerioideae</taxon>
        <taxon>Ceratopteris</taxon>
    </lineage>
</organism>
<feature type="binding site" evidence="12">
    <location>
        <position position="359"/>
    </location>
    <ligand>
        <name>ATP</name>
        <dbReference type="ChEBI" id="CHEBI:30616"/>
    </ligand>
</feature>
<evidence type="ECO:0000256" key="1">
    <source>
        <dbReference type="ARBA" id="ARBA00004479"/>
    </source>
</evidence>
<comment type="caution">
    <text evidence="16">The sequence shown here is derived from an EMBL/GenBank/DDBJ whole genome shotgun (WGS) entry which is preliminary data.</text>
</comment>
<dbReference type="InterPro" id="IPR025875">
    <property type="entry name" value="Leu-rich_rpt_4"/>
</dbReference>
<keyword evidence="5" id="KW-0677">Repeat</keyword>
<protein>
    <recommendedName>
        <fullName evidence="15">Protein kinase domain-containing protein</fullName>
    </recommendedName>
</protein>
<dbReference type="PROSITE" id="PS50011">
    <property type="entry name" value="PROTEIN_KINASE_DOM"/>
    <property type="match status" value="1"/>
</dbReference>
<feature type="signal peptide" evidence="14">
    <location>
        <begin position="1"/>
        <end position="20"/>
    </location>
</feature>
<dbReference type="InterPro" id="IPR032675">
    <property type="entry name" value="LRR_dom_sf"/>
</dbReference>
<dbReference type="Pfam" id="PF08263">
    <property type="entry name" value="LRRNT_2"/>
    <property type="match status" value="1"/>
</dbReference>
<dbReference type="InterPro" id="IPR001611">
    <property type="entry name" value="Leu-rich_rpt"/>
</dbReference>
<evidence type="ECO:0000256" key="12">
    <source>
        <dbReference type="PROSITE-ProRule" id="PRU10141"/>
    </source>
</evidence>
<keyword evidence="17" id="KW-1185">Reference proteome</keyword>
<dbReference type="EMBL" id="CM035437">
    <property type="protein sequence ID" value="KAH7287332.1"/>
    <property type="molecule type" value="Genomic_DNA"/>
</dbReference>
<evidence type="ECO:0000313" key="16">
    <source>
        <dbReference type="EMBL" id="KAH7287332.1"/>
    </source>
</evidence>
<accession>A0A8T2QT97</accession>
<dbReference type="Pfam" id="PF12799">
    <property type="entry name" value="LRR_4"/>
    <property type="match status" value="1"/>
</dbReference>
<evidence type="ECO:0000256" key="8">
    <source>
        <dbReference type="ARBA" id="ARBA00022989"/>
    </source>
</evidence>
<keyword evidence="10" id="KW-0675">Receptor</keyword>
<dbReference type="OrthoDB" id="4062651at2759"/>
<dbReference type="GO" id="GO:0016020">
    <property type="term" value="C:membrane"/>
    <property type="evidence" value="ECO:0007669"/>
    <property type="project" value="UniProtKB-SubCell"/>
</dbReference>
<keyword evidence="3 13" id="KW-0812">Transmembrane</keyword>
<dbReference type="FunFam" id="1.10.510.10:FF:000146">
    <property type="entry name" value="LRR receptor-like serine/threonine-protein kinase IOS1"/>
    <property type="match status" value="1"/>
</dbReference>